<name>A0A1M7JSB2_XYLRU</name>
<dbReference type="RefSeq" id="WP_073045275.1">
    <property type="nucleotide sequence ID" value="NZ_FOLF01000007.1"/>
</dbReference>
<dbReference type="AlphaFoldDB" id="A0A1M7JSB2"/>
<evidence type="ECO:0000313" key="1">
    <source>
        <dbReference type="EMBL" id="SHM55603.1"/>
    </source>
</evidence>
<reference evidence="1 2" key="1">
    <citation type="submission" date="2016-11" db="EMBL/GenBank/DDBJ databases">
        <authorList>
            <person name="Jaros S."/>
            <person name="Januszkiewicz K."/>
            <person name="Wedrychowicz H."/>
        </authorList>
    </citation>
    <scope>NUCLEOTIDE SEQUENCE [LARGE SCALE GENOMIC DNA]</scope>
    <source>
        <strain evidence="1 2">BPI-34</strain>
    </source>
</reference>
<sequence length="203" mass="23916">MNEEFLNYQEMAKVFLAKKERTNYYESKSISEPYPEYALMLISLSDEEVSKIKGLKKYYGEDFVNHLDEVINDSDVVDDMFCGDPVDIDLENIHHQYVFNIRTVRGEEVTSRKILVELSDEDYCKLLAWHLYDSHLVLNTLFYRDEELCRKIMRESMRWVCDDLAPMVTDPFVLTMDEALADTELIRQENNLTKSTGFLGLFF</sequence>
<evidence type="ECO:0000313" key="2">
    <source>
        <dbReference type="Proteomes" id="UP000184280"/>
    </source>
</evidence>
<dbReference type="Proteomes" id="UP000184280">
    <property type="component" value="Unassembled WGS sequence"/>
</dbReference>
<protein>
    <submittedName>
        <fullName evidence="1">Uncharacterized protein</fullName>
    </submittedName>
</protein>
<accession>A0A1M7JSB2</accession>
<proteinExistence type="predicted"/>
<organism evidence="1 2">
    <name type="scientific">Xylanibacter ruminicola</name>
    <name type="common">Prevotella ruminicola</name>
    <dbReference type="NCBI Taxonomy" id="839"/>
    <lineage>
        <taxon>Bacteria</taxon>
        <taxon>Pseudomonadati</taxon>
        <taxon>Bacteroidota</taxon>
        <taxon>Bacteroidia</taxon>
        <taxon>Bacteroidales</taxon>
        <taxon>Prevotellaceae</taxon>
        <taxon>Xylanibacter</taxon>
    </lineage>
</organism>
<dbReference type="EMBL" id="FRCJ01000004">
    <property type="protein sequence ID" value="SHM55603.1"/>
    <property type="molecule type" value="Genomic_DNA"/>
</dbReference>
<gene>
    <name evidence="1" type="ORF">SAMN04488494_2149</name>
</gene>